<dbReference type="Gene3D" id="3.90.70.10">
    <property type="entry name" value="Cysteine proteinases"/>
    <property type="match status" value="1"/>
</dbReference>
<keyword evidence="5 9" id="KW-0863">Zinc-finger</keyword>
<dbReference type="PROSITE" id="PS50271">
    <property type="entry name" value="ZF_UBP"/>
    <property type="match status" value="1"/>
</dbReference>
<dbReference type="GO" id="GO:0005681">
    <property type="term" value="C:spliceosomal complex"/>
    <property type="evidence" value="ECO:0007669"/>
    <property type="project" value="UniProtKB-KW"/>
</dbReference>
<evidence type="ECO:0000256" key="6">
    <source>
        <dbReference type="ARBA" id="ARBA00022833"/>
    </source>
</evidence>
<comment type="caution">
    <text evidence="13">The sequence shown here is derived from an EMBL/GenBank/DDBJ whole genome shotgun (WGS) entry which is preliminary data.</text>
</comment>
<evidence type="ECO:0000256" key="8">
    <source>
        <dbReference type="ARBA" id="ARBA00023242"/>
    </source>
</evidence>
<dbReference type="PROSITE" id="PS50235">
    <property type="entry name" value="USP_3"/>
    <property type="match status" value="1"/>
</dbReference>
<dbReference type="InterPro" id="IPR013083">
    <property type="entry name" value="Znf_RING/FYVE/PHD"/>
</dbReference>
<dbReference type="InterPro" id="IPR050185">
    <property type="entry name" value="Ub_carboxyl-term_hydrolase"/>
</dbReference>
<dbReference type="InParanoid" id="A0A1D3D6F5"/>
<dbReference type="EMBL" id="JROU02000534">
    <property type="protein sequence ID" value="OEH79031.1"/>
    <property type="molecule type" value="Genomic_DNA"/>
</dbReference>
<proteinExistence type="predicted"/>
<keyword evidence="8" id="KW-0539">Nucleus</keyword>
<dbReference type="PANTHER" id="PTHR21646:SF16">
    <property type="entry name" value="U4_U6.U5 TRI-SNRNP-ASSOCIATED PROTEIN 2"/>
    <property type="match status" value="1"/>
</dbReference>
<reference evidence="13 14" key="1">
    <citation type="journal article" date="2016" name="BMC Genomics">
        <title>Comparative genomics reveals Cyclospora cayetanensis possesses coccidia-like metabolism and invasion components but unique surface antigens.</title>
        <authorList>
            <person name="Liu S."/>
            <person name="Wang L."/>
            <person name="Zheng H."/>
            <person name="Xu Z."/>
            <person name="Roellig D.M."/>
            <person name="Li N."/>
            <person name="Frace M.A."/>
            <person name="Tang K."/>
            <person name="Arrowood M.J."/>
            <person name="Moss D.M."/>
            <person name="Zhang L."/>
            <person name="Feng Y."/>
            <person name="Xiao L."/>
        </authorList>
    </citation>
    <scope>NUCLEOTIDE SEQUENCE [LARGE SCALE GENOMIC DNA]</scope>
    <source>
        <strain evidence="13 14">CHN_HEN01</strain>
    </source>
</reference>
<evidence type="ECO:0000256" key="5">
    <source>
        <dbReference type="ARBA" id="ARBA00022771"/>
    </source>
</evidence>
<dbReference type="GO" id="GO:0016579">
    <property type="term" value="P:protein deubiquitination"/>
    <property type="evidence" value="ECO:0007669"/>
    <property type="project" value="InterPro"/>
</dbReference>
<dbReference type="InterPro" id="IPR038765">
    <property type="entry name" value="Papain-like_cys_pep_sf"/>
</dbReference>
<dbReference type="Proteomes" id="UP000095192">
    <property type="component" value="Unassembled WGS sequence"/>
</dbReference>
<organism evidence="13 14">
    <name type="scientific">Cyclospora cayetanensis</name>
    <dbReference type="NCBI Taxonomy" id="88456"/>
    <lineage>
        <taxon>Eukaryota</taxon>
        <taxon>Sar</taxon>
        <taxon>Alveolata</taxon>
        <taxon>Apicomplexa</taxon>
        <taxon>Conoidasida</taxon>
        <taxon>Coccidia</taxon>
        <taxon>Eucoccidiorida</taxon>
        <taxon>Eimeriorina</taxon>
        <taxon>Eimeriidae</taxon>
        <taxon>Cyclospora</taxon>
    </lineage>
</organism>
<dbReference type="SUPFAM" id="SSF54001">
    <property type="entry name" value="Cysteine proteinases"/>
    <property type="match status" value="1"/>
</dbReference>
<name>A0A1D3D6F5_9EIME</name>
<keyword evidence="3" id="KW-0479">Metal-binding</keyword>
<evidence type="ECO:0000256" key="4">
    <source>
        <dbReference type="ARBA" id="ARBA00022728"/>
    </source>
</evidence>
<gene>
    <name evidence="13" type="ORF">cyc_07073</name>
</gene>
<evidence type="ECO:0000256" key="1">
    <source>
        <dbReference type="ARBA" id="ARBA00004123"/>
    </source>
</evidence>
<dbReference type="SUPFAM" id="SSF57850">
    <property type="entry name" value="RING/U-box"/>
    <property type="match status" value="1"/>
</dbReference>
<protein>
    <submittedName>
        <fullName evidence="13">Ubiquitin carboxyl-terminal</fullName>
    </submittedName>
</protein>
<evidence type="ECO:0000256" key="2">
    <source>
        <dbReference type="ARBA" id="ARBA00022664"/>
    </source>
</evidence>
<feature type="region of interest" description="Disordered" evidence="10">
    <location>
        <begin position="1"/>
        <end position="63"/>
    </location>
</feature>
<evidence type="ECO:0000259" key="11">
    <source>
        <dbReference type="PROSITE" id="PS50235"/>
    </source>
</evidence>
<evidence type="ECO:0000313" key="14">
    <source>
        <dbReference type="Proteomes" id="UP000095192"/>
    </source>
</evidence>
<feature type="compositionally biased region" description="Low complexity" evidence="10">
    <location>
        <begin position="53"/>
        <end position="63"/>
    </location>
</feature>
<keyword evidence="14" id="KW-1185">Reference proteome</keyword>
<dbReference type="InterPro" id="IPR001607">
    <property type="entry name" value="Znf_UBP"/>
</dbReference>
<dbReference type="InterPro" id="IPR028889">
    <property type="entry name" value="USP"/>
</dbReference>
<dbReference type="VEuPathDB" id="ToxoDB:cyc_07073"/>
<dbReference type="GO" id="GO:0008270">
    <property type="term" value="F:zinc ion binding"/>
    <property type="evidence" value="ECO:0007669"/>
    <property type="project" value="UniProtKB-KW"/>
</dbReference>
<evidence type="ECO:0000256" key="9">
    <source>
        <dbReference type="PROSITE-ProRule" id="PRU00502"/>
    </source>
</evidence>
<dbReference type="CDD" id="cd02669">
    <property type="entry name" value="Peptidase_C19M"/>
    <property type="match status" value="1"/>
</dbReference>
<keyword evidence="7" id="KW-0508">mRNA splicing</keyword>
<keyword evidence="4" id="KW-0747">Spliceosome</keyword>
<comment type="subcellular location">
    <subcellularLocation>
        <location evidence="1">Nucleus</location>
    </subcellularLocation>
</comment>
<dbReference type="GO" id="GO:0004843">
    <property type="term" value="F:cysteine-type deubiquitinase activity"/>
    <property type="evidence" value="ECO:0007669"/>
    <property type="project" value="InterPro"/>
</dbReference>
<dbReference type="PANTHER" id="PTHR21646">
    <property type="entry name" value="UBIQUITIN CARBOXYL-TERMINAL HYDROLASE"/>
    <property type="match status" value="1"/>
</dbReference>
<dbReference type="VEuPathDB" id="ToxoDB:LOC34623108"/>
<dbReference type="AlphaFoldDB" id="A0A1D3D6F5"/>
<evidence type="ECO:0000256" key="3">
    <source>
        <dbReference type="ARBA" id="ARBA00022723"/>
    </source>
</evidence>
<dbReference type="InterPro" id="IPR033809">
    <property type="entry name" value="USP39"/>
</dbReference>
<accession>A0A1D3D6F5</accession>
<evidence type="ECO:0000256" key="7">
    <source>
        <dbReference type="ARBA" id="ARBA00023187"/>
    </source>
</evidence>
<dbReference type="SMART" id="SM00290">
    <property type="entry name" value="ZnF_UBP"/>
    <property type="match status" value="1"/>
</dbReference>
<sequence>MSDSGTAGAASAAPARTEATVLTTERAEAPGMPVGLKRSNPGDSEIAAREAPAGGTSTAGGSTATAKRVRRTCPYLGTINKHMLDFDFEKVCSICLSNQHVYACLVCGRYFQGRGKSTFAFMHALEQRHFVYVNLTTYKVYCLPDNYEVQDYSLQDIIYNLNPTYTPEDVARLSTEVFYGKSLDGADYLPGCVGLNNLSKTDFFAVVIQSLCTVIPLRNFLLLLDLSHKQKFNAVVKTLSELMRKIFNRRNFKGIVSPHEFLQAVGVESQKKFRIGEQADPLALFTWLLNVLHRDQRDRKTGGSVIHDCFQGQVLVTNAQSGEAKQTPFLYLTLDLPSAPIFKDSLERNMIPTVPIFDLLQKFDGETDSGPSPVQRVKCTLWKLPRYLVLAVKRFSKNNFFIEKNPTIVTFPVKNLDLREYVHPDALEDNSVTRYNLVANICHHGKPHDGFYKAQVLHAPTNEWHEMEDLRVTPVLPQFVALSESYIQFYQRQDVLPDGTLDEALRQKCLQDLTKVKIQPEAADDIDDIFAA</sequence>
<dbReference type="InterPro" id="IPR001394">
    <property type="entry name" value="Peptidase_C19_UCH"/>
</dbReference>
<feature type="compositionally biased region" description="Low complexity" evidence="10">
    <location>
        <begin position="1"/>
        <end position="20"/>
    </location>
</feature>
<evidence type="ECO:0000256" key="10">
    <source>
        <dbReference type="SAM" id="MobiDB-lite"/>
    </source>
</evidence>
<keyword evidence="2" id="KW-0507">mRNA processing</keyword>
<dbReference type="GO" id="GO:0000245">
    <property type="term" value="P:spliceosomal complex assembly"/>
    <property type="evidence" value="ECO:0007669"/>
    <property type="project" value="InterPro"/>
</dbReference>
<evidence type="ECO:0000259" key="12">
    <source>
        <dbReference type="PROSITE" id="PS50271"/>
    </source>
</evidence>
<dbReference type="Gene3D" id="3.30.40.10">
    <property type="entry name" value="Zinc/RING finger domain, C3HC4 (zinc finger)"/>
    <property type="match status" value="1"/>
</dbReference>
<dbReference type="Pfam" id="PF02148">
    <property type="entry name" value="zf-UBP"/>
    <property type="match status" value="1"/>
</dbReference>
<evidence type="ECO:0000313" key="13">
    <source>
        <dbReference type="EMBL" id="OEH79031.1"/>
    </source>
</evidence>
<keyword evidence="6" id="KW-0862">Zinc</keyword>
<feature type="domain" description="USP" evidence="11">
    <location>
        <begin position="193"/>
        <end position="493"/>
    </location>
</feature>
<feature type="domain" description="UBP-type" evidence="12">
    <location>
        <begin position="71"/>
        <end position="168"/>
    </location>
</feature>
<dbReference type="FunCoup" id="A0A1D3D6F5">
    <property type="interactions" value="385"/>
</dbReference>
<dbReference type="Pfam" id="PF00443">
    <property type="entry name" value="UCH"/>
    <property type="match status" value="1"/>
</dbReference>